<organism evidence="1 2">
    <name type="scientific">Streptomyces nymphaeiformis</name>
    <dbReference type="NCBI Taxonomy" id="2663842"/>
    <lineage>
        <taxon>Bacteria</taxon>
        <taxon>Bacillati</taxon>
        <taxon>Actinomycetota</taxon>
        <taxon>Actinomycetes</taxon>
        <taxon>Kitasatosporales</taxon>
        <taxon>Streptomycetaceae</taxon>
        <taxon>Streptomyces</taxon>
    </lineage>
</organism>
<evidence type="ECO:0000313" key="2">
    <source>
        <dbReference type="Proteomes" id="UP000582643"/>
    </source>
</evidence>
<dbReference type="EMBL" id="JACHJY010000009">
    <property type="protein sequence ID" value="MBB4984984.1"/>
    <property type="molecule type" value="Genomic_DNA"/>
</dbReference>
<protein>
    <submittedName>
        <fullName evidence="1">Uncharacterized protein (DUF983 family)</fullName>
    </submittedName>
</protein>
<gene>
    <name evidence="1" type="ORF">GGE06_005934</name>
</gene>
<evidence type="ECO:0000313" key="1">
    <source>
        <dbReference type="EMBL" id="MBB4984984.1"/>
    </source>
</evidence>
<sequence>MTIRRLRILVSHLRRGLHAECPTQCSEGHTYQRPCVLAR</sequence>
<dbReference type="Proteomes" id="UP000582643">
    <property type="component" value="Unassembled WGS sequence"/>
</dbReference>
<dbReference type="AlphaFoldDB" id="A0A7W7U4R7"/>
<reference evidence="1 2" key="1">
    <citation type="submission" date="2020-08" db="EMBL/GenBank/DDBJ databases">
        <title>Genomic Encyclopedia of Type Strains, Phase III (KMG-III): the genomes of soil and plant-associated and newly described type strains.</title>
        <authorList>
            <person name="Whitman W."/>
        </authorList>
    </citation>
    <scope>NUCLEOTIDE SEQUENCE [LARGE SCALE GENOMIC DNA]</scope>
    <source>
        <strain evidence="1 2">SFB5A</strain>
    </source>
</reference>
<proteinExistence type="predicted"/>
<accession>A0A7W7U4R7</accession>
<comment type="caution">
    <text evidence="1">The sequence shown here is derived from an EMBL/GenBank/DDBJ whole genome shotgun (WGS) entry which is preliminary data.</text>
</comment>
<name>A0A7W7U4R7_9ACTN</name>
<keyword evidence="2" id="KW-1185">Reference proteome</keyword>